<feature type="transmembrane region" description="Helical" evidence="7">
    <location>
        <begin position="369"/>
        <end position="388"/>
    </location>
</feature>
<dbReference type="Pfam" id="PF07690">
    <property type="entry name" value="MFS_1"/>
    <property type="match status" value="1"/>
</dbReference>
<feature type="transmembrane region" description="Helical" evidence="7">
    <location>
        <begin position="306"/>
        <end position="328"/>
    </location>
</feature>
<dbReference type="PANTHER" id="PTHR23513">
    <property type="entry name" value="INTEGRAL MEMBRANE EFFLUX PROTEIN-RELATED"/>
    <property type="match status" value="1"/>
</dbReference>
<dbReference type="CDD" id="cd06173">
    <property type="entry name" value="MFS_MefA_like"/>
    <property type="match status" value="1"/>
</dbReference>
<dbReference type="GO" id="GO:0022857">
    <property type="term" value="F:transmembrane transporter activity"/>
    <property type="evidence" value="ECO:0007669"/>
    <property type="project" value="InterPro"/>
</dbReference>
<dbReference type="EMBL" id="FWXH01000020">
    <property type="protein sequence ID" value="SMC27827.1"/>
    <property type="molecule type" value="Genomic_DNA"/>
</dbReference>
<proteinExistence type="predicted"/>
<evidence type="ECO:0000313" key="9">
    <source>
        <dbReference type="EMBL" id="SMC27827.1"/>
    </source>
</evidence>
<gene>
    <name evidence="9" type="ORF">SAMN02745134_03307</name>
</gene>
<feature type="transmembrane region" description="Helical" evidence="7">
    <location>
        <begin position="88"/>
        <end position="113"/>
    </location>
</feature>
<organism evidence="9 10">
    <name type="scientific">Clostridium acidisoli DSM 12555</name>
    <dbReference type="NCBI Taxonomy" id="1121291"/>
    <lineage>
        <taxon>Bacteria</taxon>
        <taxon>Bacillati</taxon>
        <taxon>Bacillota</taxon>
        <taxon>Clostridia</taxon>
        <taxon>Eubacteriales</taxon>
        <taxon>Clostridiaceae</taxon>
        <taxon>Clostridium</taxon>
    </lineage>
</organism>
<feature type="transmembrane region" description="Helical" evidence="7">
    <location>
        <begin position="218"/>
        <end position="239"/>
    </location>
</feature>
<dbReference type="InterPro" id="IPR036259">
    <property type="entry name" value="MFS_trans_sf"/>
</dbReference>
<accession>A0A1W1XVB0</accession>
<evidence type="ECO:0000256" key="6">
    <source>
        <dbReference type="ARBA" id="ARBA00023136"/>
    </source>
</evidence>
<keyword evidence="2" id="KW-0813">Transport</keyword>
<evidence type="ECO:0000256" key="5">
    <source>
        <dbReference type="ARBA" id="ARBA00022989"/>
    </source>
</evidence>
<dbReference type="InterPro" id="IPR020846">
    <property type="entry name" value="MFS_dom"/>
</dbReference>
<evidence type="ECO:0000256" key="4">
    <source>
        <dbReference type="ARBA" id="ARBA00022692"/>
    </source>
</evidence>
<evidence type="ECO:0000313" key="10">
    <source>
        <dbReference type="Proteomes" id="UP000192468"/>
    </source>
</evidence>
<feature type="transmembrane region" description="Helical" evidence="7">
    <location>
        <begin position="46"/>
        <end position="67"/>
    </location>
</feature>
<dbReference type="AlphaFoldDB" id="A0A1W1XVB0"/>
<name>A0A1W1XVB0_9CLOT</name>
<feature type="transmembrane region" description="Helical" evidence="7">
    <location>
        <begin position="282"/>
        <end position="300"/>
    </location>
</feature>
<dbReference type="PROSITE" id="PS50850">
    <property type="entry name" value="MFS"/>
    <property type="match status" value="1"/>
</dbReference>
<keyword evidence="4 7" id="KW-0812">Transmembrane</keyword>
<dbReference type="PANTHER" id="PTHR23513:SF6">
    <property type="entry name" value="MAJOR FACILITATOR SUPERFAMILY ASSOCIATED DOMAIN-CONTAINING PROTEIN"/>
    <property type="match status" value="1"/>
</dbReference>
<comment type="subcellular location">
    <subcellularLocation>
        <location evidence="1">Cell membrane</location>
        <topology evidence="1">Multi-pass membrane protein</topology>
    </subcellularLocation>
</comment>
<dbReference type="Gene3D" id="1.20.1250.20">
    <property type="entry name" value="MFS general substrate transporter like domains"/>
    <property type="match status" value="1"/>
</dbReference>
<sequence>MNKKIFTILQNRNARKLLSANFTSEIGNGVRSVAIPFYVFTNTNSYIMMALNAIIMMIPSVILSPYAGIFADKYNRKKIMVISDSFRFALVSFILIFNKNTYAIFAFSFFMSIGSVFFSPSSEAIIPQVVEGDQLENCNSMFSLLDNIASLIGPVLGGVLAFKVAIIFDSLTFLISGIVTWFIKYKSNTIDSNLEEHKLKSSFREVFNVINKNNNLRIVVTMVCVLSFAFGMIPIIMPGYITEVLNLPEKYYGITLSLMTAGGILGAFIVPNLSKRIHITRLFIYSYFIYGLMYILLVVFRKYYIVALLFAFQGVTMPIMGISSLTIEQKTVDNKIMGQFFGLIQSIQAVIVIAAKIISGILANKYSPLLIFILAFILMMLGALCGTFRKFNKNKFTT</sequence>
<dbReference type="RefSeq" id="WP_176212732.1">
    <property type="nucleotide sequence ID" value="NZ_FWXH01000020.1"/>
</dbReference>
<feature type="transmembrane region" description="Helical" evidence="7">
    <location>
        <begin position="251"/>
        <end position="270"/>
    </location>
</feature>
<feature type="transmembrane region" description="Helical" evidence="7">
    <location>
        <begin position="160"/>
        <end position="183"/>
    </location>
</feature>
<keyword evidence="3" id="KW-1003">Cell membrane</keyword>
<protein>
    <submittedName>
        <fullName evidence="9">Transmembrane secretion effector</fullName>
    </submittedName>
</protein>
<evidence type="ECO:0000256" key="1">
    <source>
        <dbReference type="ARBA" id="ARBA00004651"/>
    </source>
</evidence>
<feature type="transmembrane region" description="Helical" evidence="7">
    <location>
        <begin position="340"/>
        <end position="363"/>
    </location>
</feature>
<dbReference type="SUPFAM" id="SSF103473">
    <property type="entry name" value="MFS general substrate transporter"/>
    <property type="match status" value="1"/>
</dbReference>
<feature type="domain" description="Major facilitator superfamily (MFS) profile" evidence="8">
    <location>
        <begin position="1"/>
        <end position="394"/>
    </location>
</feature>
<dbReference type="GO" id="GO:0005886">
    <property type="term" value="C:plasma membrane"/>
    <property type="evidence" value="ECO:0007669"/>
    <property type="project" value="UniProtKB-SubCell"/>
</dbReference>
<evidence type="ECO:0000256" key="7">
    <source>
        <dbReference type="SAM" id="Phobius"/>
    </source>
</evidence>
<evidence type="ECO:0000256" key="3">
    <source>
        <dbReference type="ARBA" id="ARBA00022475"/>
    </source>
</evidence>
<dbReference type="STRING" id="1121291.SAMN02745134_03307"/>
<keyword evidence="10" id="KW-1185">Reference proteome</keyword>
<keyword evidence="5 7" id="KW-1133">Transmembrane helix</keyword>
<dbReference type="InterPro" id="IPR011701">
    <property type="entry name" value="MFS"/>
</dbReference>
<evidence type="ECO:0000256" key="2">
    <source>
        <dbReference type="ARBA" id="ARBA00022448"/>
    </source>
</evidence>
<keyword evidence="6 7" id="KW-0472">Membrane</keyword>
<evidence type="ECO:0000259" key="8">
    <source>
        <dbReference type="PROSITE" id="PS50850"/>
    </source>
</evidence>
<dbReference type="Proteomes" id="UP000192468">
    <property type="component" value="Unassembled WGS sequence"/>
</dbReference>
<reference evidence="9 10" key="1">
    <citation type="submission" date="2017-04" db="EMBL/GenBank/DDBJ databases">
        <authorList>
            <person name="Afonso C.L."/>
            <person name="Miller P.J."/>
            <person name="Scott M.A."/>
            <person name="Spackman E."/>
            <person name="Goraichik I."/>
            <person name="Dimitrov K.M."/>
            <person name="Suarez D.L."/>
            <person name="Swayne D.E."/>
        </authorList>
    </citation>
    <scope>NUCLEOTIDE SEQUENCE [LARGE SCALE GENOMIC DNA]</scope>
    <source>
        <strain evidence="9 10">DSM 12555</strain>
    </source>
</reference>